<dbReference type="Proteomes" id="UP000199645">
    <property type="component" value="Unassembled WGS sequence"/>
</dbReference>
<gene>
    <name evidence="5" type="primary">kptA</name>
    <name evidence="6" type="ORF">SAMN05421541_11724</name>
</gene>
<keyword evidence="7" id="KW-1185">Reference proteome</keyword>
<dbReference type="PANTHER" id="PTHR12684">
    <property type="entry name" value="PUTATIVE PHOSPHOTRANSFERASE"/>
    <property type="match status" value="1"/>
</dbReference>
<evidence type="ECO:0000313" key="6">
    <source>
        <dbReference type="EMBL" id="SFF66516.1"/>
    </source>
</evidence>
<dbReference type="GO" id="GO:0003950">
    <property type="term" value="F:NAD+ poly-ADP-ribosyltransferase activity"/>
    <property type="evidence" value="ECO:0007669"/>
    <property type="project" value="InterPro"/>
</dbReference>
<evidence type="ECO:0000256" key="4">
    <source>
        <dbReference type="ARBA" id="ARBA00025212"/>
    </source>
</evidence>
<evidence type="ECO:0000256" key="1">
    <source>
        <dbReference type="ARBA" id="ARBA00009836"/>
    </source>
</evidence>
<dbReference type="SUPFAM" id="SSF56399">
    <property type="entry name" value="ADP-ribosylation"/>
    <property type="match status" value="1"/>
</dbReference>
<dbReference type="Gene3D" id="1.10.10.970">
    <property type="entry name" value="RNA 2'-phosphotransferase, Tpt1/KptA family, N-terminal domain"/>
    <property type="match status" value="1"/>
</dbReference>
<dbReference type="EC" id="2.7.1.-" evidence="5"/>
<dbReference type="GO" id="GO:0000215">
    <property type="term" value="F:tRNA 2'-phosphotransferase activity"/>
    <property type="evidence" value="ECO:0007669"/>
    <property type="project" value="TreeGrafter"/>
</dbReference>
<dbReference type="InterPro" id="IPR042081">
    <property type="entry name" value="RNA_2'-PTrans_C"/>
</dbReference>
<dbReference type="Gene3D" id="3.20.170.30">
    <property type="match status" value="1"/>
</dbReference>
<proteinExistence type="inferred from homology"/>
<evidence type="ECO:0000256" key="3">
    <source>
        <dbReference type="ARBA" id="ARBA00023027"/>
    </source>
</evidence>
<dbReference type="STRING" id="35752.SAMN05421541_11724"/>
<accession>A0A1I2KNM0</accession>
<dbReference type="PANTHER" id="PTHR12684:SF2">
    <property type="entry name" value="TRNA 2'-PHOSPHOTRANSFERASE 1"/>
    <property type="match status" value="1"/>
</dbReference>
<protein>
    <recommendedName>
        <fullName evidence="5">Probable RNA 2'-phosphotransferase</fullName>
        <ecNumber evidence="5">2.7.1.-</ecNumber>
    </recommendedName>
</protein>
<evidence type="ECO:0000256" key="2">
    <source>
        <dbReference type="ARBA" id="ARBA00022679"/>
    </source>
</evidence>
<dbReference type="InterPro" id="IPR002745">
    <property type="entry name" value="Ptrans_KptA/Tpt1"/>
</dbReference>
<name>A0A1I2KNM0_9ACTN</name>
<dbReference type="InterPro" id="IPR042080">
    <property type="entry name" value="RNA_2'-PTrans_N"/>
</dbReference>
<keyword evidence="3 5" id="KW-0520">NAD</keyword>
<reference evidence="6 7" key="1">
    <citation type="submission" date="2016-10" db="EMBL/GenBank/DDBJ databases">
        <authorList>
            <person name="de Groot N.N."/>
        </authorList>
    </citation>
    <scope>NUCLEOTIDE SEQUENCE [LARGE SCALE GENOMIC DNA]</scope>
    <source>
        <strain evidence="6 7">DSM 43019</strain>
    </source>
</reference>
<dbReference type="GO" id="GO:0006388">
    <property type="term" value="P:tRNA splicing, via endonucleolytic cleavage and ligation"/>
    <property type="evidence" value="ECO:0007669"/>
    <property type="project" value="UniProtKB-UniRule"/>
</dbReference>
<dbReference type="OrthoDB" id="4537997at2"/>
<dbReference type="Pfam" id="PF01885">
    <property type="entry name" value="PTS_2-RNA"/>
    <property type="match status" value="1"/>
</dbReference>
<comment type="similarity">
    <text evidence="1 5">Belongs to the KptA/TPT1 family.</text>
</comment>
<dbReference type="AlphaFoldDB" id="A0A1I2KNM0"/>
<comment type="function">
    <text evidence="4 5">Removes the 2'-phosphate from RNA via an intermediate in which the phosphate is ADP-ribosylated by NAD followed by a presumed transesterification to release the RNA and generate ADP-ribose 1''-2''-cyclic phosphate (APPR&gt;P). May function as an ADP-ribosylase.</text>
</comment>
<dbReference type="RefSeq" id="WP_093620680.1">
    <property type="nucleotide sequence ID" value="NZ_BOMT01000081.1"/>
</dbReference>
<dbReference type="EMBL" id="FONV01000017">
    <property type="protein sequence ID" value="SFF66516.1"/>
    <property type="molecule type" value="Genomic_DNA"/>
</dbReference>
<organism evidence="6 7">
    <name type="scientific">Actinoplanes philippinensis</name>
    <dbReference type="NCBI Taxonomy" id="35752"/>
    <lineage>
        <taxon>Bacteria</taxon>
        <taxon>Bacillati</taxon>
        <taxon>Actinomycetota</taxon>
        <taxon>Actinomycetes</taxon>
        <taxon>Micromonosporales</taxon>
        <taxon>Micromonosporaceae</taxon>
        <taxon>Actinoplanes</taxon>
    </lineage>
</organism>
<keyword evidence="2 5" id="KW-0808">Transferase</keyword>
<dbReference type="HAMAP" id="MF_00299">
    <property type="entry name" value="KptA"/>
    <property type="match status" value="1"/>
</dbReference>
<evidence type="ECO:0000313" key="7">
    <source>
        <dbReference type="Proteomes" id="UP000199645"/>
    </source>
</evidence>
<evidence type="ECO:0000256" key="5">
    <source>
        <dbReference type="HAMAP-Rule" id="MF_00299"/>
    </source>
</evidence>
<sequence>MTDLSRDQVRLSRRMSLVLRHRPESAGLTLDANGWVPVGELLTALGITRAELDLVVAHNDKSRFAVQTGPDGVDRIRASQGHSRRVAVDLGLPPANPPAELFHGTPRANAEAILREGLRPRSRHHVHLSVDLPTAVTVGRRRSPDVVVFSVAAGVMVEEGHVFHRSDNGVWLTASVPSQHLSIKRTNP</sequence>
<dbReference type="InterPro" id="IPR022928">
    <property type="entry name" value="RNA_2'-PTrans_KptA"/>
</dbReference>